<dbReference type="AlphaFoldDB" id="A0A6A5ZKM6"/>
<organism evidence="3 4">
    <name type="scientific">Lophiotrema nucula</name>
    <dbReference type="NCBI Taxonomy" id="690887"/>
    <lineage>
        <taxon>Eukaryota</taxon>
        <taxon>Fungi</taxon>
        <taxon>Dikarya</taxon>
        <taxon>Ascomycota</taxon>
        <taxon>Pezizomycotina</taxon>
        <taxon>Dothideomycetes</taxon>
        <taxon>Pleosporomycetidae</taxon>
        <taxon>Pleosporales</taxon>
        <taxon>Lophiotremataceae</taxon>
        <taxon>Lophiotrema</taxon>
    </lineage>
</organism>
<reference evidence="3" key="1">
    <citation type="journal article" date="2020" name="Stud. Mycol.">
        <title>101 Dothideomycetes genomes: a test case for predicting lifestyles and emergence of pathogens.</title>
        <authorList>
            <person name="Haridas S."/>
            <person name="Albert R."/>
            <person name="Binder M."/>
            <person name="Bloem J."/>
            <person name="Labutti K."/>
            <person name="Salamov A."/>
            <person name="Andreopoulos B."/>
            <person name="Baker S."/>
            <person name="Barry K."/>
            <person name="Bills G."/>
            <person name="Bluhm B."/>
            <person name="Cannon C."/>
            <person name="Castanera R."/>
            <person name="Culley D."/>
            <person name="Daum C."/>
            <person name="Ezra D."/>
            <person name="Gonzalez J."/>
            <person name="Henrissat B."/>
            <person name="Kuo A."/>
            <person name="Liang C."/>
            <person name="Lipzen A."/>
            <person name="Lutzoni F."/>
            <person name="Magnuson J."/>
            <person name="Mondo S."/>
            <person name="Nolan M."/>
            <person name="Ohm R."/>
            <person name="Pangilinan J."/>
            <person name="Park H.-J."/>
            <person name="Ramirez L."/>
            <person name="Alfaro M."/>
            <person name="Sun H."/>
            <person name="Tritt A."/>
            <person name="Yoshinaga Y."/>
            <person name="Zwiers L.-H."/>
            <person name="Turgeon B."/>
            <person name="Goodwin S."/>
            <person name="Spatafora J."/>
            <person name="Crous P."/>
            <person name="Grigoriev I."/>
        </authorList>
    </citation>
    <scope>NUCLEOTIDE SEQUENCE</scope>
    <source>
        <strain evidence="3">CBS 627.86</strain>
    </source>
</reference>
<evidence type="ECO:0000313" key="4">
    <source>
        <dbReference type="Proteomes" id="UP000799770"/>
    </source>
</evidence>
<feature type="compositionally biased region" description="Low complexity" evidence="1">
    <location>
        <begin position="80"/>
        <end position="97"/>
    </location>
</feature>
<accession>A0A6A5ZKM6</accession>
<feature type="chain" id="PRO_5025438382" evidence="2">
    <location>
        <begin position="26"/>
        <end position="161"/>
    </location>
</feature>
<keyword evidence="4" id="KW-1185">Reference proteome</keyword>
<keyword evidence="2" id="KW-0732">Signal</keyword>
<protein>
    <submittedName>
        <fullName evidence="3">Uncharacterized protein</fullName>
    </submittedName>
</protein>
<proteinExistence type="predicted"/>
<name>A0A6A5ZKM6_9PLEO</name>
<sequence length="161" mass="16893">MRLPRPSFVCTFFVGFALLAVFASAQPVHDTTSPVATHPLNARDPKGGGGRSFFRPSFSTPKVSPPKVTMPKPSMPNIIKPSTWKPTFSSPKTSTPKPSIPKIPKPKTSTSGSSMPLFVPLFIPGTYSHGGHYTSAASTVATVMGPFALAGLTGLVAALLL</sequence>
<evidence type="ECO:0000313" key="3">
    <source>
        <dbReference type="EMBL" id="KAF2119403.1"/>
    </source>
</evidence>
<gene>
    <name evidence="3" type="ORF">BDV96DRAFT_567507</name>
</gene>
<dbReference type="EMBL" id="ML977315">
    <property type="protein sequence ID" value="KAF2119403.1"/>
    <property type="molecule type" value="Genomic_DNA"/>
</dbReference>
<dbReference type="Proteomes" id="UP000799770">
    <property type="component" value="Unassembled WGS sequence"/>
</dbReference>
<feature type="region of interest" description="Disordered" evidence="1">
    <location>
        <begin position="30"/>
        <end position="111"/>
    </location>
</feature>
<feature type="compositionally biased region" description="Low complexity" evidence="1">
    <location>
        <begin position="52"/>
        <end position="62"/>
    </location>
</feature>
<evidence type="ECO:0000256" key="1">
    <source>
        <dbReference type="SAM" id="MobiDB-lite"/>
    </source>
</evidence>
<evidence type="ECO:0000256" key="2">
    <source>
        <dbReference type="SAM" id="SignalP"/>
    </source>
</evidence>
<feature type="signal peptide" evidence="2">
    <location>
        <begin position="1"/>
        <end position="25"/>
    </location>
</feature>